<dbReference type="CDD" id="cd06170">
    <property type="entry name" value="LuxR_C_like"/>
    <property type="match status" value="1"/>
</dbReference>
<dbReference type="eggNOG" id="COG2197">
    <property type="taxonomic scope" value="Bacteria"/>
</dbReference>
<evidence type="ECO:0000256" key="2">
    <source>
        <dbReference type="ARBA" id="ARBA00023015"/>
    </source>
</evidence>
<dbReference type="AlphaFoldDB" id="K6W6M6"/>
<feature type="compositionally biased region" description="Low complexity" evidence="6">
    <location>
        <begin position="169"/>
        <end position="187"/>
    </location>
</feature>
<dbReference type="Pfam" id="PF00072">
    <property type="entry name" value="Response_reg"/>
    <property type="match status" value="1"/>
</dbReference>
<feature type="modified residue" description="4-aspartylphosphate" evidence="5">
    <location>
        <position position="54"/>
    </location>
</feature>
<evidence type="ECO:0000313" key="9">
    <source>
        <dbReference type="EMBL" id="GAB94825.1"/>
    </source>
</evidence>
<accession>K6W6M6</accession>
<evidence type="ECO:0000256" key="1">
    <source>
        <dbReference type="ARBA" id="ARBA00022553"/>
    </source>
</evidence>
<dbReference type="SMART" id="SM00421">
    <property type="entry name" value="HTH_LUXR"/>
    <property type="match status" value="1"/>
</dbReference>
<dbReference type="InterPro" id="IPR016032">
    <property type="entry name" value="Sig_transdc_resp-reg_C-effctor"/>
</dbReference>
<feature type="domain" description="Response regulatory" evidence="8">
    <location>
        <begin position="3"/>
        <end position="121"/>
    </location>
</feature>
<feature type="compositionally biased region" description="Low complexity" evidence="6">
    <location>
        <begin position="142"/>
        <end position="161"/>
    </location>
</feature>
<dbReference type="InterPro" id="IPR058245">
    <property type="entry name" value="NreC/VraR/RcsB-like_REC"/>
</dbReference>
<name>K6W6M6_9MICO</name>
<dbReference type="PROSITE" id="PS50110">
    <property type="entry name" value="RESPONSE_REGULATORY"/>
    <property type="match status" value="1"/>
</dbReference>
<dbReference type="PANTHER" id="PTHR43214">
    <property type="entry name" value="TWO-COMPONENT RESPONSE REGULATOR"/>
    <property type="match status" value="1"/>
</dbReference>
<dbReference type="InterPro" id="IPR000792">
    <property type="entry name" value="Tscrpt_reg_LuxR_C"/>
</dbReference>
<dbReference type="EMBL" id="BAHD01000012">
    <property type="protein sequence ID" value="GAB94825.1"/>
    <property type="molecule type" value="Genomic_DNA"/>
</dbReference>
<keyword evidence="2" id="KW-0805">Transcription regulation</keyword>
<dbReference type="PROSITE" id="PS00622">
    <property type="entry name" value="HTH_LUXR_1"/>
    <property type="match status" value="1"/>
</dbReference>
<evidence type="ECO:0000256" key="4">
    <source>
        <dbReference type="ARBA" id="ARBA00023163"/>
    </source>
</evidence>
<gene>
    <name evidence="9" type="ORF">KILIM_012_00090</name>
</gene>
<dbReference type="PRINTS" id="PR00038">
    <property type="entry name" value="HTHLUXR"/>
</dbReference>
<dbReference type="GO" id="GO:0003677">
    <property type="term" value="F:DNA binding"/>
    <property type="evidence" value="ECO:0007669"/>
    <property type="project" value="UniProtKB-KW"/>
</dbReference>
<dbReference type="CDD" id="cd17535">
    <property type="entry name" value="REC_NarL-like"/>
    <property type="match status" value="1"/>
</dbReference>
<keyword evidence="10" id="KW-1185">Reference proteome</keyword>
<evidence type="ECO:0000259" key="8">
    <source>
        <dbReference type="PROSITE" id="PS50110"/>
    </source>
</evidence>
<feature type="region of interest" description="Disordered" evidence="6">
    <location>
        <begin position="142"/>
        <end position="200"/>
    </location>
</feature>
<dbReference type="InterPro" id="IPR011006">
    <property type="entry name" value="CheY-like_superfamily"/>
</dbReference>
<keyword evidence="1 5" id="KW-0597">Phosphoprotein</keyword>
<proteinExistence type="predicted"/>
<organism evidence="9 10">
    <name type="scientific">Kineosphaera limosa NBRC 100340</name>
    <dbReference type="NCBI Taxonomy" id="1184609"/>
    <lineage>
        <taxon>Bacteria</taxon>
        <taxon>Bacillati</taxon>
        <taxon>Actinomycetota</taxon>
        <taxon>Actinomycetes</taxon>
        <taxon>Micrococcales</taxon>
        <taxon>Dermatophilaceae</taxon>
        <taxon>Kineosphaera</taxon>
    </lineage>
</organism>
<dbReference type="InterPro" id="IPR001789">
    <property type="entry name" value="Sig_transdc_resp-reg_receiver"/>
</dbReference>
<dbReference type="Pfam" id="PF00196">
    <property type="entry name" value="GerE"/>
    <property type="match status" value="1"/>
</dbReference>
<dbReference type="SMART" id="SM00448">
    <property type="entry name" value="REC"/>
    <property type="match status" value="1"/>
</dbReference>
<dbReference type="PANTHER" id="PTHR43214:SF24">
    <property type="entry name" value="TRANSCRIPTIONAL REGULATORY PROTEIN NARL-RELATED"/>
    <property type="match status" value="1"/>
</dbReference>
<dbReference type="SUPFAM" id="SSF52172">
    <property type="entry name" value="CheY-like"/>
    <property type="match status" value="1"/>
</dbReference>
<evidence type="ECO:0000256" key="3">
    <source>
        <dbReference type="ARBA" id="ARBA00023125"/>
    </source>
</evidence>
<evidence type="ECO:0000313" key="10">
    <source>
        <dbReference type="Proteomes" id="UP000008366"/>
    </source>
</evidence>
<dbReference type="Gene3D" id="1.10.10.10">
    <property type="entry name" value="Winged helix-like DNA-binding domain superfamily/Winged helix DNA-binding domain"/>
    <property type="match status" value="1"/>
</dbReference>
<evidence type="ECO:0000256" key="5">
    <source>
        <dbReference type="PROSITE-ProRule" id="PRU00169"/>
    </source>
</evidence>
<reference evidence="9 10" key="1">
    <citation type="submission" date="2012-08" db="EMBL/GenBank/DDBJ databases">
        <title>Whole genome shotgun sequence of Kineosphaera limosa NBRC 100340.</title>
        <authorList>
            <person name="Yoshida I."/>
            <person name="Isaki S."/>
            <person name="Hosoyama A."/>
            <person name="Tsuchikane K."/>
            <person name="Katsumata H."/>
            <person name="Ando Y."/>
            <person name="Ohji S."/>
            <person name="Hamada M."/>
            <person name="Tamura T."/>
            <person name="Yamazoe A."/>
            <person name="Yamazaki S."/>
            <person name="Fujita N."/>
        </authorList>
    </citation>
    <scope>NUCLEOTIDE SEQUENCE [LARGE SCALE GENOMIC DNA]</scope>
    <source>
        <strain evidence="9 10">NBRC 100340</strain>
    </source>
</reference>
<comment type="caution">
    <text evidence="9">The sequence shown here is derived from an EMBL/GenBank/DDBJ whole genome shotgun (WGS) entry which is preliminary data.</text>
</comment>
<keyword evidence="4" id="KW-0804">Transcription</keyword>
<dbReference type="SUPFAM" id="SSF46894">
    <property type="entry name" value="C-terminal effector domain of the bipartite response regulators"/>
    <property type="match status" value="1"/>
</dbReference>
<evidence type="ECO:0000256" key="6">
    <source>
        <dbReference type="SAM" id="MobiDB-lite"/>
    </source>
</evidence>
<evidence type="ECO:0000259" key="7">
    <source>
        <dbReference type="PROSITE" id="PS50043"/>
    </source>
</evidence>
<dbReference type="RefSeq" id="WP_006591357.1">
    <property type="nucleotide sequence ID" value="NZ_BAHD01000012.1"/>
</dbReference>
<sequence>MIRVGIVDDQPLLVSAFAALLDNEPDMQVVARAADGLEAVAACAQQPIDVLLMDIRMPRLDGIEATRRIVEQAADGRPRILILTTFNVDDLVLGAVAAGARGFLLKDVEPAQLIDAVRAVHRGEAVIAGQAAPALLAALRNPPAPPSAVSSSATPSSATPPSATPPSAAPSSATPSSAAPSPASSTPGEDPPAQSGSPDLPAELTARELEVLTLIGRGRTNAEIATELYIAQTTVKTHVGNLLLKLAARDRVALVVLAHGVGLVGPLADDDAMRTVPLR</sequence>
<dbReference type="PROSITE" id="PS50043">
    <property type="entry name" value="HTH_LUXR_2"/>
    <property type="match status" value="1"/>
</dbReference>
<dbReference type="GO" id="GO:0000160">
    <property type="term" value="P:phosphorelay signal transduction system"/>
    <property type="evidence" value="ECO:0007669"/>
    <property type="project" value="InterPro"/>
</dbReference>
<dbReference type="STRING" id="1184609.KILIM_012_00090"/>
<keyword evidence="3" id="KW-0238">DNA-binding</keyword>
<dbReference type="InterPro" id="IPR036388">
    <property type="entry name" value="WH-like_DNA-bd_sf"/>
</dbReference>
<dbReference type="GO" id="GO:0006355">
    <property type="term" value="P:regulation of DNA-templated transcription"/>
    <property type="evidence" value="ECO:0007669"/>
    <property type="project" value="InterPro"/>
</dbReference>
<protein>
    <submittedName>
        <fullName evidence="9">Putative two-component response regulator</fullName>
    </submittedName>
</protein>
<dbReference type="Proteomes" id="UP000008366">
    <property type="component" value="Unassembled WGS sequence"/>
</dbReference>
<dbReference type="Gene3D" id="3.40.50.2300">
    <property type="match status" value="1"/>
</dbReference>
<dbReference type="InterPro" id="IPR039420">
    <property type="entry name" value="WalR-like"/>
</dbReference>
<feature type="domain" description="HTH luxR-type" evidence="7">
    <location>
        <begin position="197"/>
        <end position="262"/>
    </location>
</feature>